<dbReference type="AlphaFoldDB" id="A0A2S4RR28"/>
<accession>A0A2S4RR28</accession>
<gene>
    <name evidence="6" type="primary">citX</name>
    <name evidence="6" type="ORF">C3430_25320</name>
</gene>
<reference evidence="6 7" key="1">
    <citation type="submission" date="2018-01" db="EMBL/GenBank/DDBJ databases">
        <title>Complete genome sequences of 14 Citrobacter spp. isolated from plant in Canada.</title>
        <authorList>
            <person name="Bhandare S.G."/>
            <person name="Colavecchio A."/>
            <person name="Jeukens J."/>
            <person name="Emond-Rheault J.-G."/>
            <person name="Freschi L."/>
            <person name="Hamel J."/>
            <person name="Kukavica-Ibrulj I."/>
            <person name="Levesque R."/>
            <person name="Goodridge L."/>
        </authorList>
    </citation>
    <scope>NUCLEOTIDE SEQUENCE [LARGE SCALE GENOMIC DNA]</scope>
    <source>
        <strain evidence="6 7">S1285</strain>
    </source>
</reference>
<comment type="catalytic activity">
    <reaction evidence="5">
        <text>apo-[citrate lyase ACP] + 2'-(5''-triphospho-alpha-D-ribosyl)-3'-dephospho-CoA = holo-[citrate lyase ACP] + diphosphate</text>
        <dbReference type="Rhea" id="RHEA:16333"/>
        <dbReference type="Rhea" id="RHEA-COMP:10157"/>
        <dbReference type="Rhea" id="RHEA-COMP:10158"/>
        <dbReference type="ChEBI" id="CHEBI:29999"/>
        <dbReference type="ChEBI" id="CHEBI:33019"/>
        <dbReference type="ChEBI" id="CHEBI:61378"/>
        <dbReference type="ChEBI" id="CHEBI:82683"/>
        <dbReference type="EC" id="2.7.7.61"/>
    </reaction>
</comment>
<dbReference type="InterPro" id="IPR005551">
    <property type="entry name" value="CitX"/>
</dbReference>
<evidence type="ECO:0000256" key="4">
    <source>
        <dbReference type="ARBA" id="ARBA00022695"/>
    </source>
</evidence>
<sequence length="181" mass="20239">MTLLPSRLASQQALSLDEVLLAREARQLQQQLWLARHATPLLSFSVLAPGAIKDSVLTRRIFNEGWQSLQQLISDMAWPLLAEQVSATPLGGYGLIALNVDALQLKLSLVALEERHPLGRLWDLDVIKKDGRPLSRQTFAAPPRRCLICERPASECARTRRHSTDTLLIRMEAQINACCPQ</sequence>
<dbReference type="NCBIfam" id="TIGR03124">
    <property type="entry name" value="citrate_citX"/>
    <property type="match status" value="1"/>
</dbReference>
<organism evidence="6 7">
    <name type="scientific">Citrobacter amalonaticus</name>
    <dbReference type="NCBI Taxonomy" id="35703"/>
    <lineage>
        <taxon>Bacteria</taxon>
        <taxon>Pseudomonadati</taxon>
        <taxon>Pseudomonadota</taxon>
        <taxon>Gammaproteobacteria</taxon>
        <taxon>Enterobacterales</taxon>
        <taxon>Enterobacteriaceae</taxon>
        <taxon>Citrobacter</taxon>
    </lineage>
</organism>
<keyword evidence="3" id="KW-0808">Transferase</keyword>
<dbReference type="NCBIfam" id="NF002383">
    <property type="entry name" value="PRK01392.1"/>
    <property type="match status" value="1"/>
</dbReference>
<dbReference type="Pfam" id="PF03802">
    <property type="entry name" value="CitX"/>
    <property type="match status" value="1"/>
</dbReference>
<comment type="caution">
    <text evidence="6">The sequence shown here is derived from an EMBL/GenBank/DDBJ whole genome shotgun (WGS) entry which is preliminary data.</text>
</comment>
<dbReference type="GO" id="GO:0050519">
    <property type="term" value="F:holo-citrate lyase synthase activity"/>
    <property type="evidence" value="ECO:0007669"/>
    <property type="project" value="UniProtKB-EC"/>
</dbReference>
<dbReference type="GO" id="GO:0016829">
    <property type="term" value="F:lyase activity"/>
    <property type="evidence" value="ECO:0007669"/>
    <property type="project" value="UniProtKB-KW"/>
</dbReference>
<name>A0A2S4RR28_CITAM</name>
<dbReference type="RefSeq" id="WP_103780628.1">
    <property type="nucleotide sequence ID" value="NZ_PQLX01000014.1"/>
</dbReference>
<evidence type="ECO:0000256" key="3">
    <source>
        <dbReference type="ARBA" id="ARBA00022679"/>
    </source>
</evidence>
<keyword evidence="6" id="KW-0456">Lyase</keyword>
<dbReference type="Proteomes" id="UP000237003">
    <property type="component" value="Unassembled WGS sequence"/>
</dbReference>
<evidence type="ECO:0000256" key="1">
    <source>
        <dbReference type="ARBA" id="ARBA00012524"/>
    </source>
</evidence>
<dbReference type="EC" id="2.7.7.61" evidence="1"/>
<dbReference type="OrthoDB" id="3196716at2"/>
<protein>
    <recommendedName>
        <fullName evidence="2">Apo-citrate lyase phosphoribosyl-dephospho-CoA transferase</fullName>
        <ecNumber evidence="1">2.7.7.61</ecNumber>
    </recommendedName>
</protein>
<proteinExistence type="predicted"/>
<dbReference type="EMBL" id="PQLX01000014">
    <property type="protein sequence ID" value="POU60373.1"/>
    <property type="molecule type" value="Genomic_DNA"/>
</dbReference>
<evidence type="ECO:0000256" key="5">
    <source>
        <dbReference type="ARBA" id="ARBA00048574"/>
    </source>
</evidence>
<keyword evidence="4" id="KW-0548">Nucleotidyltransferase</keyword>
<evidence type="ECO:0000313" key="7">
    <source>
        <dbReference type="Proteomes" id="UP000237003"/>
    </source>
</evidence>
<evidence type="ECO:0000256" key="2">
    <source>
        <dbReference type="ARBA" id="ARBA00016314"/>
    </source>
</evidence>
<evidence type="ECO:0000313" key="6">
    <source>
        <dbReference type="EMBL" id="POU60373.1"/>
    </source>
</evidence>
<dbReference type="GO" id="GO:0051191">
    <property type="term" value="P:prosthetic group biosynthetic process"/>
    <property type="evidence" value="ECO:0007669"/>
    <property type="project" value="InterPro"/>
</dbReference>